<feature type="transmembrane region" description="Helical" evidence="8">
    <location>
        <begin position="132"/>
        <end position="150"/>
    </location>
</feature>
<evidence type="ECO:0000313" key="12">
    <source>
        <dbReference type="Proteomes" id="UP001652700"/>
    </source>
</evidence>
<name>A0ABM5IKQ5_DIAVI</name>
<evidence type="ECO:0008006" key="13">
    <source>
        <dbReference type="Google" id="ProtNLM"/>
    </source>
</evidence>
<feature type="transmembrane region" description="Helical" evidence="8">
    <location>
        <begin position="706"/>
        <end position="726"/>
    </location>
</feature>
<dbReference type="RefSeq" id="XP_028135091.2">
    <property type="nucleotide sequence ID" value="XM_028279290.2"/>
</dbReference>
<keyword evidence="4" id="KW-0547">Nucleotide-binding</keyword>
<evidence type="ECO:0000256" key="3">
    <source>
        <dbReference type="ARBA" id="ARBA00022692"/>
    </source>
</evidence>
<protein>
    <recommendedName>
        <fullName evidence="13">Multidrug resistance-associated protein 4-like</fullName>
    </recommendedName>
</protein>
<dbReference type="CDD" id="cd03250">
    <property type="entry name" value="ABCC_MRP_domain1"/>
    <property type="match status" value="1"/>
</dbReference>
<dbReference type="Pfam" id="PF00005">
    <property type="entry name" value="ABC_tran"/>
    <property type="match status" value="2"/>
</dbReference>
<dbReference type="PROSITE" id="PS00211">
    <property type="entry name" value="ABC_TRANSPORTER_1"/>
    <property type="match status" value="2"/>
</dbReference>
<feature type="transmembrane region" description="Helical" evidence="8">
    <location>
        <begin position="997"/>
        <end position="1019"/>
    </location>
</feature>
<evidence type="ECO:0000256" key="7">
    <source>
        <dbReference type="ARBA" id="ARBA00023136"/>
    </source>
</evidence>
<evidence type="ECO:0000313" key="11">
    <source>
        <dbReference type="EnsemblMetazoa" id="XP_028135091.2"/>
    </source>
</evidence>
<keyword evidence="6 8" id="KW-1133">Transmembrane helix</keyword>
<dbReference type="SMART" id="SM00382">
    <property type="entry name" value="AAA"/>
    <property type="match status" value="2"/>
</dbReference>
<sequence>MDIGYKLKAENPKQNANIFSKIFFGWMIPLIRRGTKQNLEINDLYKTLKKDQSKRLTDALEKNWQNQVDKAKKKGGKPSVLMAISRTFAFEFMMYGILWAIQNVVLMSLKPILIAQLIELFTDDTSTRFREMYFFSTSLILVSLLIVFFFHHTNFGLQAIGMRIRVATSSLIYRKITRLNQKSLGETATGQIVNLLSNDVQRFDMVVVPLHALWVMPLQVAILMFIIWNQVGISSLAGVISMAIIALPVQGYMAKLMGMLRQKVSGKTDTRVKLMNEVIGGIQVIKMYAWEKPFEKVIKQARSSEIGDITKASYLRGVFSSFIVFLDRVALFFTVMTYVLLGNVISADIVFSLAQTFNILQTAMAIWYPVAISVGAEALVSAKRIQNFLIMEEREEASIEKIDKPGIILSNVFASWTTKGRTLQDISFQVPPGTLCAVVGPVGAGKSSLLQLLLGELPLKHGRVQLGGEVSYSSQEPWLFQSTVRNNILFGSPYEKRWYEKVVKVCALERDMEQFPQGDKTIVGEKGVSLSGGQRARINLARAIYRQADVYLMDDPLSAVDTHVGRHLFDQCILHHLRGKTRILVTHQLQYLKKAGLIVVLNDGKIEAQGTFEELMDSKMDFTKLLVAADETGEKHDKQEDADPEPVDFTRKFSSTRRFSVLSDASGEISLSMRSVDMTSDKNGEEEESAGDGKPFKDYLFATKNICFVIFVCVLMIMAQAFVVGVDLWLTFWTSQEAIRHENGTIVESTSPTVEIIPLHGDNFSYSYNYNYSYIPENNTNSFNNTKSFNINDIFDTVNVDGQLKKIIKTNWALYFYSGLIGLAIVFTLTRSLLFFKGCMMASVNLHSSMFHMLLKAPMRFFDTNPSGRILNRFSKDMGAIDELLPMGFLDTMQIMLALCGILVNITVSNAYIVIAIAILAAVFLKFRSWYISSARVLKHLEGITKSPVFSHINATLNGIITIRASNAQDVLIEEFDENQDANTSAWYLTIACMNSFGLWLDFLAIIFLAIVTFCFVILRKFTDVNGSLVGLAVSQCSALTGMLQFGMRQTAEIINQLTSVERVMQYTKLDTEGPFDTPEENRPRGVWPKRGQIEFRNLSLKYVENDPPVLRNLNFMITPGQKIGIVGRTGAGKSSLISALFRLAPLEGAIYIDGVNTKNLGLTDLRRKVSIIPQEPVLFSASLRYNLDPFNEFDDDKIWDALEQVELRDSVDSLDFHVAEGGGNFSLGQRQLVCLARAVLKNNKVLVLDEATANVDPRTDALIQATIRKRFKDCTVLTIAHRLNTIMDSDKVLVMSFGNMIEFDHPHKLLQIPDGHFHKMLLETGPVMSAQLKDVAMRAYQQE</sequence>
<dbReference type="PANTHER" id="PTHR24223:SF415">
    <property type="entry name" value="FI20190P1"/>
    <property type="match status" value="1"/>
</dbReference>
<dbReference type="EnsemblMetazoa" id="XM_028279290.2">
    <property type="protein sequence ID" value="XP_028135091.2"/>
    <property type="gene ID" value="LOC114329997"/>
</dbReference>
<dbReference type="CDD" id="cd18579">
    <property type="entry name" value="ABC_6TM_ABCC_D1"/>
    <property type="match status" value="1"/>
</dbReference>
<feature type="transmembrane region" description="Helical" evidence="8">
    <location>
        <begin position="814"/>
        <end position="836"/>
    </location>
</feature>
<keyword evidence="2" id="KW-0813">Transport</keyword>
<keyword evidence="3 8" id="KW-0812">Transmembrane</keyword>
<dbReference type="Proteomes" id="UP001652700">
    <property type="component" value="Unplaced"/>
</dbReference>
<reference evidence="11" key="1">
    <citation type="submission" date="2025-05" db="UniProtKB">
        <authorList>
            <consortium name="EnsemblMetazoa"/>
        </authorList>
    </citation>
    <scope>IDENTIFICATION</scope>
</reference>
<dbReference type="PANTHER" id="PTHR24223">
    <property type="entry name" value="ATP-BINDING CASSETTE SUB-FAMILY C"/>
    <property type="match status" value="1"/>
</dbReference>
<dbReference type="GeneID" id="114329997"/>
<dbReference type="Gene3D" id="3.40.50.300">
    <property type="entry name" value="P-loop containing nucleotide triphosphate hydrolases"/>
    <property type="match status" value="2"/>
</dbReference>
<organism evidence="11 12">
    <name type="scientific">Diabrotica virgifera virgifera</name>
    <name type="common">western corn rootworm</name>
    <dbReference type="NCBI Taxonomy" id="50390"/>
    <lineage>
        <taxon>Eukaryota</taxon>
        <taxon>Metazoa</taxon>
        <taxon>Ecdysozoa</taxon>
        <taxon>Arthropoda</taxon>
        <taxon>Hexapoda</taxon>
        <taxon>Insecta</taxon>
        <taxon>Pterygota</taxon>
        <taxon>Neoptera</taxon>
        <taxon>Endopterygota</taxon>
        <taxon>Coleoptera</taxon>
        <taxon>Polyphaga</taxon>
        <taxon>Cucujiformia</taxon>
        <taxon>Chrysomeloidea</taxon>
        <taxon>Chrysomelidae</taxon>
        <taxon>Galerucinae</taxon>
        <taxon>Diabroticina</taxon>
        <taxon>Diabroticites</taxon>
        <taxon>Diabrotica</taxon>
    </lineage>
</organism>
<evidence type="ECO:0000259" key="9">
    <source>
        <dbReference type="PROSITE" id="PS50893"/>
    </source>
</evidence>
<dbReference type="PROSITE" id="PS50929">
    <property type="entry name" value="ABC_TM1F"/>
    <property type="match status" value="2"/>
</dbReference>
<dbReference type="InterPro" id="IPR003593">
    <property type="entry name" value="AAA+_ATPase"/>
</dbReference>
<dbReference type="SUPFAM" id="SSF52540">
    <property type="entry name" value="P-loop containing nucleoside triphosphate hydrolases"/>
    <property type="match status" value="2"/>
</dbReference>
<evidence type="ECO:0000256" key="1">
    <source>
        <dbReference type="ARBA" id="ARBA00004141"/>
    </source>
</evidence>
<feature type="domain" description="ABC transporter" evidence="9">
    <location>
        <begin position="407"/>
        <end position="628"/>
    </location>
</feature>
<feature type="domain" description="ABC transporter" evidence="9">
    <location>
        <begin position="1094"/>
        <end position="1323"/>
    </location>
</feature>
<evidence type="ECO:0000256" key="5">
    <source>
        <dbReference type="ARBA" id="ARBA00022840"/>
    </source>
</evidence>
<feature type="transmembrane region" description="Helical" evidence="8">
    <location>
        <begin position="206"/>
        <end position="227"/>
    </location>
</feature>
<dbReference type="InterPro" id="IPR036640">
    <property type="entry name" value="ABC1_TM_sf"/>
</dbReference>
<evidence type="ECO:0000256" key="4">
    <source>
        <dbReference type="ARBA" id="ARBA00022741"/>
    </source>
</evidence>
<feature type="transmembrane region" description="Helical" evidence="8">
    <location>
        <begin position="233"/>
        <end position="253"/>
    </location>
</feature>
<evidence type="ECO:0000256" key="6">
    <source>
        <dbReference type="ARBA" id="ARBA00022989"/>
    </source>
</evidence>
<dbReference type="InterPro" id="IPR017871">
    <property type="entry name" value="ABC_transporter-like_CS"/>
</dbReference>
<accession>A0ABM5IKQ5</accession>
<comment type="subcellular location">
    <subcellularLocation>
        <location evidence="1">Membrane</location>
        <topology evidence="1">Multi-pass membrane protein</topology>
    </subcellularLocation>
</comment>
<dbReference type="SUPFAM" id="SSF90123">
    <property type="entry name" value="ABC transporter transmembrane region"/>
    <property type="match status" value="2"/>
</dbReference>
<dbReference type="InterPro" id="IPR050173">
    <property type="entry name" value="ABC_transporter_C-like"/>
</dbReference>
<dbReference type="Pfam" id="PF00664">
    <property type="entry name" value="ABC_membrane"/>
    <property type="match status" value="2"/>
</dbReference>
<feature type="transmembrane region" description="Helical" evidence="8">
    <location>
        <begin position="359"/>
        <end position="380"/>
    </location>
</feature>
<dbReference type="PROSITE" id="PS50893">
    <property type="entry name" value="ABC_TRANSPORTER_2"/>
    <property type="match status" value="2"/>
</dbReference>
<feature type="domain" description="ABC transmembrane type-1" evidence="10">
    <location>
        <begin position="96"/>
        <end position="364"/>
    </location>
</feature>
<keyword evidence="7 8" id="KW-0472">Membrane</keyword>
<evidence type="ECO:0000259" key="10">
    <source>
        <dbReference type="PROSITE" id="PS50929"/>
    </source>
</evidence>
<dbReference type="InterPro" id="IPR044746">
    <property type="entry name" value="ABCC_6TM_D1"/>
</dbReference>
<evidence type="ECO:0000256" key="8">
    <source>
        <dbReference type="SAM" id="Phobius"/>
    </source>
</evidence>
<dbReference type="Gene3D" id="1.20.1560.10">
    <property type="entry name" value="ABC transporter type 1, transmembrane domain"/>
    <property type="match status" value="2"/>
</dbReference>
<dbReference type="InterPro" id="IPR027417">
    <property type="entry name" value="P-loop_NTPase"/>
</dbReference>
<dbReference type="CDD" id="cd03244">
    <property type="entry name" value="ABCC_MRP_domain2"/>
    <property type="match status" value="1"/>
</dbReference>
<dbReference type="InterPro" id="IPR003439">
    <property type="entry name" value="ABC_transporter-like_ATP-bd"/>
</dbReference>
<keyword evidence="5" id="KW-0067">ATP-binding</keyword>
<evidence type="ECO:0000256" key="2">
    <source>
        <dbReference type="ARBA" id="ARBA00022448"/>
    </source>
</evidence>
<dbReference type="InterPro" id="IPR011527">
    <property type="entry name" value="ABC1_TM_dom"/>
</dbReference>
<feature type="transmembrane region" description="Helical" evidence="8">
    <location>
        <begin position="895"/>
        <end position="925"/>
    </location>
</feature>
<keyword evidence="12" id="KW-1185">Reference proteome</keyword>
<proteinExistence type="predicted"/>
<feature type="domain" description="ABC transmembrane type-1" evidence="10">
    <location>
        <begin position="791"/>
        <end position="1060"/>
    </location>
</feature>